<feature type="signal peptide" evidence="1">
    <location>
        <begin position="1"/>
        <end position="27"/>
    </location>
</feature>
<evidence type="ECO:0000256" key="1">
    <source>
        <dbReference type="SAM" id="SignalP"/>
    </source>
</evidence>
<dbReference type="InterPro" id="IPR006311">
    <property type="entry name" value="TAT_signal"/>
</dbReference>
<sequence length="240" mass="25629">MTYRSGSRRTAALLLLAGTALALSACADTLRPAADAIPAAGGGATASAADVSIVTMTPDFPGIVDIESAVTPMKVRITNNGSTPVRIRYADFKLADPSGGTYAALPLYKIDSTVTTSLPLSGYAPIGRPGFFYNRFRVAPYYAGLYPGMRWYRGGFGYAGPYGWDYYDRAFGQAEVQLPTDAMRKNVLPEGVLDPGGSLEGWLYFQHVSPSVKHVSFDATITSERGAALGDLAIPYDFKN</sequence>
<accession>A0A7W6JXA0</accession>
<feature type="chain" id="PRO_5030726066" description="Lipoprotein" evidence="1">
    <location>
        <begin position="28"/>
        <end position="240"/>
    </location>
</feature>
<dbReference type="AlphaFoldDB" id="A0A7W6JXA0"/>
<dbReference type="PROSITE" id="PS51318">
    <property type="entry name" value="TAT"/>
    <property type="match status" value="1"/>
</dbReference>
<protein>
    <recommendedName>
        <fullName evidence="4">Lipoprotein</fullName>
    </recommendedName>
</protein>
<evidence type="ECO:0000313" key="3">
    <source>
        <dbReference type="Proteomes" id="UP000557392"/>
    </source>
</evidence>
<gene>
    <name evidence="2" type="ORF">GGR46_004870</name>
</gene>
<dbReference type="Proteomes" id="UP000557392">
    <property type="component" value="Unassembled WGS sequence"/>
</dbReference>
<name>A0A7W6JXA0_9SPHN</name>
<dbReference type="EMBL" id="JACIEH010000005">
    <property type="protein sequence ID" value="MBB4101280.1"/>
    <property type="molecule type" value="Genomic_DNA"/>
</dbReference>
<reference evidence="2 3" key="1">
    <citation type="submission" date="2020-08" db="EMBL/GenBank/DDBJ databases">
        <title>Genomic Encyclopedia of Type Strains, Phase IV (KMG-IV): sequencing the most valuable type-strain genomes for metagenomic binning, comparative biology and taxonomic classification.</title>
        <authorList>
            <person name="Goeker M."/>
        </authorList>
    </citation>
    <scope>NUCLEOTIDE SEQUENCE [LARGE SCALE GENOMIC DNA]</scope>
    <source>
        <strain evidence="2 3">DSM 101806</strain>
    </source>
</reference>
<keyword evidence="1" id="KW-0732">Signal</keyword>
<comment type="caution">
    <text evidence="2">The sequence shown here is derived from an EMBL/GenBank/DDBJ whole genome shotgun (WGS) entry which is preliminary data.</text>
</comment>
<evidence type="ECO:0000313" key="2">
    <source>
        <dbReference type="EMBL" id="MBB4101280.1"/>
    </source>
</evidence>
<proteinExistence type="predicted"/>
<dbReference type="RefSeq" id="WP_184000623.1">
    <property type="nucleotide sequence ID" value="NZ_JACIEH010000005.1"/>
</dbReference>
<dbReference type="PROSITE" id="PS51257">
    <property type="entry name" value="PROKAR_LIPOPROTEIN"/>
    <property type="match status" value="1"/>
</dbReference>
<keyword evidence="3" id="KW-1185">Reference proteome</keyword>
<organism evidence="2 3">
    <name type="scientific">Sphingomonas kyeonggiensis</name>
    <dbReference type="NCBI Taxonomy" id="1268553"/>
    <lineage>
        <taxon>Bacteria</taxon>
        <taxon>Pseudomonadati</taxon>
        <taxon>Pseudomonadota</taxon>
        <taxon>Alphaproteobacteria</taxon>
        <taxon>Sphingomonadales</taxon>
        <taxon>Sphingomonadaceae</taxon>
        <taxon>Sphingomonas</taxon>
    </lineage>
</organism>
<evidence type="ECO:0008006" key="4">
    <source>
        <dbReference type="Google" id="ProtNLM"/>
    </source>
</evidence>